<dbReference type="PANTHER" id="PTHR16029">
    <property type="entry name" value="CENTROSOMAL PROTEIN OF 192 KDA"/>
    <property type="match status" value="1"/>
</dbReference>
<dbReference type="HOGENOM" id="CLU_1153962_0_0_1"/>
<name>R0JF77_ANAPL</name>
<accession>R0JF77</accession>
<evidence type="ECO:0000256" key="1">
    <source>
        <dbReference type="SAM" id="MobiDB-lite"/>
    </source>
</evidence>
<feature type="region of interest" description="Disordered" evidence="1">
    <location>
        <begin position="68"/>
        <end position="89"/>
    </location>
</feature>
<dbReference type="InterPro" id="IPR039103">
    <property type="entry name" value="Spd-2/CEP192"/>
</dbReference>
<dbReference type="GO" id="GO:0090307">
    <property type="term" value="P:mitotic spindle assembly"/>
    <property type="evidence" value="ECO:0007669"/>
    <property type="project" value="TreeGrafter"/>
</dbReference>
<proteinExistence type="predicted"/>
<dbReference type="GO" id="GO:0071539">
    <property type="term" value="P:protein localization to centrosome"/>
    <property type="evidence" value="ECO:0007669"/>
    <property type="project" value="InterPro"/>
</dbReference>
<dbReference type="GO" id="GO:0005737">
    <property type="term" value="C:cytoplasm"/>
    <property type="evidence" value="ECO:0007669"/>
    <property type="project" value="TreeGrafter"/>
</dbReference>
<dbReference type="PANTHER" id="PTHR16029:SF11">
    <property type="entry name" value="CENTROSOMAL PROTEIN OF 192 KDA"/>
    <property type="match status" value="1"/>
</dbReference>
<dbReference type="GO" id="GO:0051298">
    <property type="term" value="P:centrosome duplication"/>
    <property type="evidence" value="ECO:0007669"/>
    <property type="project" value="InterPro"/>
</dbReference>
<feature type="region of interest" description="Disordered" evidence="1">
    <location>
        <begin position="167"/>
        <end position="186"/>
    </location>
</feature>
<dbReference type="CDD" id="cd21856">
    <property type="entry name" value="Plk4BD_Cep192"/>
    <property type="match status" value="1"/>
</dbReference>
<dbReference type="Pfam" id="PF25765">
    <property type="entry name" value="PLK4_bind_CEP192"/>
    <property type="match status" value="1"/>
</dbReference>
<evidence type="ECO:0008006" key="4">
    <source>
        <dbReference type="Google" id="ProtNLM"/>
    </source>
</evidence>
<gene>
    <name evidence="2" type="ORF">Anapl_14476</name>
</gene>
<protein>
    <recommendedName>
        <fullName evidence="4">CE192 protein</fullName>
    </recommendedName>
</protein>
<sequence>MEDVRRIADETFPSFLGASLNSSASLALANVTASSNPGLPVAASTVARSKAGCDDRLSDILASYIEEGKRSPLSQSSHGSQSDPEPMGRFALSFHDDLEVATQVKEPQPASVCLKESCSIYGDQGQSVNEHSNHRQDTLLDLLPLEQLEDLPTGICFLPDIKNNKVGPSEPSEKLPEGETSSDHLSNSLSSFLENEKLSSLASLEGDSTDDDIDDEEFFDNQLEAYFEQLIPPEITRGDINVKKLSECYAALKLSENGLLQV</sequence>
<feature type="compositionally biased region" description="Low complexity" evidence="1">
    <location>
        <begin position="71"/>
        <end position="82"/>
    </location>
</feature>
<dbReference type="EMBL" id="KB744214">
    <property type="protein sequence ID" value="EOA95641.1"/>
    <property type="molecule type" value="Genomic_DNA"/>
</dbReference>
<dbReference type="GO" id="GO:0019901">
    <property type="term" value="F:protein kinase binding"/>
    <property type="evidence" value="ECO:0007669"/>
    <property type="project" value="TreeGrafter"/>
</dbReference>
<dbReference type="InterPro" id="IPR057665">
    <property type="entry name" value="CEP192_PLK4_bind"/>
</dbReference>
<keyword evidence="3" id="KW-1185">Reference proteome</keyword>
<organism evidence="2 3">
    <name type="scientific">Anas platyrhynchos</name>
    <name type="common">Mallard</name>
    <name type="synonym">Anas boschas</name>
    <dbReference type="NCBI Taxonomy" id="8839"/>
    <lineage>
        <taxon>Eukaryota</taxon>
        <taxon>Metazoa</taxon>
        <taxon>Chordata</taxon>
        <taxon>Craniata</taxon>
        <taxon>Vertebrata</taxon>
        <taxon>Euteleostomi</taxon>
        <taxon>Archelosauria</taxon>
        <taxon>Archosauria</taxon>
        <taxon>Dinosauria</taxon>
        <taxon>Saurischia</taxon>
        <taxon>Theropoda</taxon>
        <taxon>Coelurosauria</taxon>
        <taxon>Aves</taxon>
        <taxon>Neognathae</taxon>
        <taxon>Galloanserae</taxon>
        <taxon>Anseriformes</taxon>
        <taxon>Anatidae</taxon>
        <taxon>Anatinae</taxon>
        <taxon>Anas</taxon>
    </lineage>
</organism>
<evidence type="ECO:0000313" key="3">
    <source>
        <dbReference type="Proteomes" id="UP000296049"/>
    </source>
</evidence>
<dbReference type="GO" id="GO:0000242">
    <property type="term" value="C:pericentriolar material"/>
    <property type="evidence" value="ECO:0007669"/>
    <property type="project" value="TreeGrafter"/>
</dbReference>
<dbReference type="Proteomes" id="UP000296049">
    <property type="component" value="Unassembled WGS sequence"/>
</dbReference>
<dbReference type="GO" id="GO:0005814">
    <property type="term" value="C:centriole"/>
    <property type="evidence" value="ECO:0007669"/>
    <property type="project" value="TreeGrafter"/>
</dbReference>
<dbReference type="GO" id="GO:0090222">
    <property type="term" value="P:centrosome-templated microtubule nucleation"/>
    <property type="evidence" value="ECO:0007669"/>
    <property type="project" value="InterPro"/>
</dbReference>
<evidence type="ECO:0000313" key="2">
    <source>
        <dbReference type="EMBL" id="EOA95641.1"/>
    </source>
</evidence>
<reference evidence="3" key="1">
    <citation type="journal article" date="2013" name="Nat. Genet.">
        <title>The duck genome and transcriptome provide insight into an avian influenza virus reservoir species.</title>
        <authorList>
            <person name="Huang Y."/>
            <person name="Li Y."/>
            <person name="Burt D.W."/>
            <person name="Chen H."/>
            <person name="Zhang Y."/>
            <person name="Qian W."/>
            <person name="Kim H."/>
            <person name="Gan S."/>
            <person name="Zhao Y."/>
            <person name="Li J."/>
            <person name="Yi K."/>
            <person name="Feng H."/>
            <person name="Zhu P."/>
            <person name="Li B."/>
            <person name="Liu Q."/>
            <person name="Fairley S."/>
            <person name="Magor K.E."/>
            <person name="Du Z."/>
            <person name="Hu X."/>
            <person name="Goodman L."/>
            <person name="Tafer H."/>
            <person name="Vignal A."/>
            <person name="Lee T."/>
            <person name="Kim K.W."/>
            <person name="Sheng Z."/>
            <person name="An Y."/>
            <person name="Searle S."/>
            <person name="Herrero J."/>
            <person name="Groenen M.A."/>
            <person name="Crooijmans R.P."/>
            <person name="Faraut T."/>
            <person name="Cai Q."/>
            <person name="Webster R.G."/>
            <person name="Aldridge J.R."/>
            <person name="Warren W.C."/>
            <person name="Bartschat S."/>
            <person name="Kehr S."/>
            <person name="Marz M."/>
            <person name="Stadler P.F."/>
            <person name="Smith J."/>
            <person name="Kraus R.H."/>
            <person name="Zhao Y."/>
            <person name="Ren L."/>
            <person name="Fei J."/>
            <person name="Morisson M."/>
            <person name="Kaiser P."/>
            <person name="Griffin D.K."/>
            <person name="Rao M."/>
            <person name="Pitel F."/>
            <person name="Wang J."/>
            <person name="Li N."/>
        </authorList>
    </citation>
    <scope>NUCLEOTIDE SEQUENCE [LARGE SCALE GENOMIC DNA]</scope>
</reference>
<feature type="non-terminal residue" evidence="2">
    <location>
        <position position="262"/>
    </location>
</feature>
<dbReference type="AlphaFoldDB" id="R0JF77"/>